<dbReference type="GO" id="GO:0097506">
    <property type="term" value="F:deaminated base DNA N-glycosylase activity"/>
    <property type="evidence" value="ECO:0007669"/>
    <property type="project" value="UniProtKB-ARBA"/>
</dbReference>
<dbReference type="SMART" id="SM00474">
    <property type="entry name" value="35EXOc"/>
    <property type="match status" value="1"/>
</dbReference>
<keyword evidence="7" id="KW-0234">DNA repair</keyword>
<evidence type="ECO:0000256" key="3">
    <source>
        <dbReference type="ARBA" id="ARBA00022763"/>
    </source>
</evidence>
<name>A0A0F9SZZ9_9ZZZZ</name>
<dbReference type="PANTHER" id="PTHR33693">
    <property type="entry name" value="TYPE-5 URACIL-DNA GLYCOSYLASE"/>
    <property type="match status" value="1"/>
</dbReference>
<dbReference type="Gene3D" id="3.30.420.10">
    <property type="entry name" value="Ribonuclease H-like superfamily/Ribonuclease H"/>
    <property type="match status" value="1"/>
</dbReference>
<dbReference type="EMBL" id="LAZR01000324">
    <property type="protein sequence ID" value="KKN74525.1"/>
    <property type="molecule type" value="Genomic_DNA"/>
</dbReference>
<reference evidence="9" key="1">
    <citation type="journal article" date="2015" name="Nature">
        <title>Complex archaea that bridge the gap between prokaryotes and eukaryotes.</title>
        <authorList>
            <person name="Spang A."/>
            <person name="Saw J.H."/>
            <person name="Jorgensen S.L."/>
            <person name="Zaremba-Niedzwiedzka K."/>
            <person name="Martijn J."/>
            <person name="Lind A.E."/>
            <person name="van Eijk R."/>
            <person name="Schleper C."/>
            <person name="Guy L."/>
            <person name="Ettema T.J."/>
        </authorList>
    </citation>
    <scope>NUCLEOTIDE SEQUENCE</scope>
</reference>
<keyword evidence="4" id="KW-0378">Hydrolase</keyword>
<accession>A0A0F9SZZ9</accession>
<evidence type="ECO:0000256" key="6">
    <source>
        <dbReference type="ARBA" id="ARBA00023014"/>
    </source>
</evidence>
<dbReference type="SUPFAM" id="SSF52141">
    <property type="entry name" value="Uracil-DNA glycosylase-like"/>
    <property type="match status" value="1"/>
</dbReference>
<dbReference type="GO" id="GO:0003676">
    <property type="term" value="F:nucleic acid binding"/>
    <property type="evidence" value="ECO:0007669"/>
    <property type="project" value="InterPro"/>
</dbReference>
<dbReference type="GO" id="GO:0051539">
    <property type="term" value="F:4 iron, 4 sulfur cluster binding"/>
    <property type="evidence" value="ECO:0007669"/>
    <property type="project" value="UniProtKB-KW"/>
</dbReference>
<dbReference type="AlphaFoldDB" id="A0A0F9SZZ9"/>
<sequence length="593" mass="67484">MILIVSEFMKHGYGSIAMTDIFAGTSGPHNASIAIVGESYGSDEAYLQQPFVGRSGQENDKILSECGLSRDSIFCTNVINSQPWKNEMWRFFHPTQEARALGKTLIRGLYPQDNVILGLEKVRQQLAIVQPDIVIGYGNYALWALTEDDFKIGDKDKRKVPTGIGAWRGSQLYCRPDMGGFPLLPTYHPAAALRTWPWRTLIKHDLSQRLPKAFEYGGWQEPKRDFIIRPSFDQTMKYIVNLAVMLKTSPTPTEVSCDLETRNGHIACCGLGYDDASSDAICIPFMCAENPEGYFTLDEEAMIVTNLCYILTHPNIRLIGQNFLYDAQYFAKWWGITVKCFFDTMLMHHLCWPGTPMGLGHLSSLYCDYHCYWKDEGDIGEDKEWGKDVPEEQLWEYNCKDVINTTEVKYELVTVIKDCGLEAQAAIQMAQFPMLLEMQLRGTLINTDMRARLSMDLVAAVDSRREWLRHIIGEDVMPTKPKASCWTGSPKQQGELFYDLLAVRPPKGRSMDDDALERIGKINPILTPITQTIQEMRSLRTFNSNFCKARLDLDKRLRCSYNPTAKTFRYKSSRNAFGTGTNLMNIPEGREED</sequence>
<keyword evidence="2" id="KW-0479">Metal-binding</keyword>
<dbReference type="Gene3D" id="1.20.1060.10">
    <property type="entry name" value="Taq DNA Polymerase, Chain T, domain 4"/>
    <property type="match status" value="1"/>
</dbReference>
<keyword evidence="6" id="KW-0411">Iron-sulfur</keyword>
<dbReference type="InterPro" id="IPR036397">
    <property type="entry name" value="RNaseH_sf"/>
</dbReference>
<dbReference type="Gene3D" id="3.40.470.10">
    <property type="entry name" value="Uracil-DNA glycosylase-like domain"/>
    <property type="match status" value="1"/>
</dbReference>
<dbReference type="InterPro" id="IPR036895">
    <property type="entry name" value="Uracil-DNA_glycosylase-like_sf"/>
</dbReference>
<protein>
    <recommendedName>
        <fullName evidence="8">3'-5' exonuclease domain-containing protein</fullName>
    </recommendedName>
</protein>
<evidence type="ECO:0000256" key="4">
    <source>
        <dbReference type="ARBA" id="ARBA00022801"/>
    </source>
</evidence>
<proteinExistence type="predicted"/>
<dbReference type="InterPro" id="IPR051536">
    <property type="entry name" value="UDG_Type-4/5"/>
</dbReference>
<keyword evidence="1" id="KW-0004">4Fe-4S</keyword>
<keyword evidence="5" id="KW-0408">Iron</keyword>
<dbReference type="Pfam" id="PF03167">
    <property type="entry name" value="UDG"/>
    <property type="match status" value="1"/>
</dbReference>
<evidence type="ECO:0000256" key="7">
    <source>
        <dbReference type="ARBA" id="ARBA00023204"/>
    </source>
</evidence>
<evidence type="ECO:0000259" key="8">
    <source>
        <dbReference type="SMART" id="SM00474"/>
    </source>
</evidence>
<dbReference type="InterPro" id="IPR043502">
    <property type="entry name" value="DNA/RNA_pol_sf"/>
</dbReference>
<keyword evidence="3" id="KW-0227">DNA damage</keyword>
<dbReference type="Pfam" id="PF01612">
    <property type="entry name" value="DNA_pol_A_exo1"/>
    <property type="match status" value="1"/>
</dbReference>
<evidence type="ECO:0000256" key="5">
    <source>
        <dbReference type="ARBA" id="ARBA00023004"/>
    </source>
</evidence>
<comment type="caution">
    <text evidence="9">The sequence shown here is derived from an EMBL/GenBank/DDBJ whole genome shotgun (WGS) entry which is preliminary data.</text>
</comment>
<dbReference type="InterPro" id="IPR005122">
    <property type="entry name" value="Uracil-DNA_glycosylase-like"/>
</dbReference>
<evidence type="ECO:0000256" key="1">
    <source>
        <dbReference type="ARBA" id="ARBA00022485"/>
    </source>
</evidence>
<dbReference type="InterPro" id="IPR012337">
    <property type="entry name" value="RNaseH-like_sf"/>
</dbReference>
<dbReference type="SUPFAM" id="SSF56672">
    <property type="entry name" value="DNA/RNA polymerases"/>
    <property type="match status" value="1"/>
</dbReference>
<dbReference type="GO" id="GO:0046872">
    <property type="term" value="F:metal ion binding"/>
    <property type="evidence" value="ECO:0007669"/>
    <property type="project" value="UniProtKB-KW"/>
</dbReference>
<organism evidence="9">
    <name type="scientific">marine sediment metagenome</name>
    <dbReference type="NCBI Taxonomy" id="412755"/>
    <lineage>
        <taxon>unclassified sequences</taxon>
        <taxon>metagenomes</taxon>
        <taxon>ecological metagenomes</taxon>
    </lineage>
</organism>
<dbReference type="GO" id="GO:0008408">
    <property type="term" value="F:3'-5' exonuclease activity"/>
    <property type="evidence" value="ECO:0007669"/>
    <property type="project" value="InterPro"/>
</dbReference>
<gene>
    <name evidence="9" type="ORF">LCGC14_0389420</name>
</gene>
<dbReference type="SUPFAM" id="SSF53098">
    <property type="entry name" value="Ribonuclease H-like"/>
    <property type="match status" value="1"/>
</dbReference>
<dbReference type="PANTHER" id="PTHR33693:SF1">
    <property type="entry name" value="TYPE-4 URACIL-DNA GLYCOSYLASE"/>
    <property type="match status" value="1"/>
</dbReference>
<evidence type="ECO:0000313" key="9">
    <source>
        <dbReference type="EMBL" id="KKN74525.1"/>
    </source>
</evidence>
<dbReference type="GO" id="GO:0006281">
    <property type="term" value="P:DNA repair"/>
    <property type="evidence" value="ECO:0007669"/>
    <property type="project" value="UniProtKB-KW"/>
</dbReference>
<evidence type="ECO:0000256" key="2">
    <source>
        <dbReference type="ARBA" id="ARBA00022723"/>
    </source>
</evidence>
<dbReference type="InterPro" id="IPR002562">
    <property type="entry name" value="3'-5'_exonuclease_dom"/>
</dbReference>
<feature type="domain" description="3'-5' exonuclease" evidence="8">
    <location>
        <begin position="233"/>
        <end position="417"/>
    </location>
</feature>